<evidence type="ECO:0000259" key="2">
    <source>
        <dbReference type="Pfam" id="PF20586"/>
    </source>
</evidence>
<dbReference type="Proteomes" id="UP001596417">
    <property type="component" value="Unassembled WGS sequence"/>
</dbReference>
<evidence type="ECO:0000256" key="1">
    <source>
        <dbReference type="SAM" id="MobiDB-lite"/>
    </source>
</evidence>
<keyword evidence="4" id="KW-1185">Reference proteome</keyword>
<dbReference type="EMBL" id="JBHTAX010000007">
    <property type="protein sequence ID" value="MFC7193261.1"/>
    <property type="molecule type" value="Genomic_DNA"/>
</dbReference>
<reference evidence="3 4" key="1">
    <citation type="journal article" date="2019" name="Int. J. Syst. Evol. Microbiol.">
        <title>The Global Catalogue of Microorganisms (GCM) 10K type strain sequencing project: providing services to taxonomists for standard genome sequencing and annotation.</title>
        <authorList>
            <consortium name="The Broad Institute Genomics Platform"/>
            <consortium name="The Broad Institute Genome Sequencing Center for Infectious Disease"/>
            <person name="Wu L."/>
            <person name="Ma J."/>
        </authorList>
    </citation>
    <scope>NUCLEOTIDE SEQUENCE [LARGE SCALE GENOMIC DNA]</scope>
    <source>
        <strain evidence="3 4">RDMS1</strain>
    </source>
</reference>
<feature type="region of interest" description="Disordered" evidence="1">
    <location>
        <begin position="107"/>
        <end position="152"/>
    </location>
</feature>
<dbReference type="InterPro" id="IPR046738">
    <property type="entry name" value="DUF6788"/>
</dbReference>
<comment type="caution">
    <text evidence="3">The sequence shown here is derived from an EMBL/GenBank/DDBJ whole genome shotgun (WGS) entry which is preliminary data.</text>
</comment>
<dbReference type="RefSeq" id="WP_390207096.1">
    <property type="nucleotide sequence ID" value="NZ_JBHTAX010000007.1"/>
</dbReference>
<feature type="region of interest" description="Disordered" evidence="1">
    <location>
        <begin position="27"/>
        <end position="48"/>
    </location>
</feature>
<gene>
    <name evidence="3" type="ORF">ACFQL7_28035</name>
</gene>
<proteinExistence type="predicted"/>
<dbReference type="Pfam" id="PF20586">
    <property type="entry name" value="DUF6788"/>
    <property type="match status" value="1"/>
</dbReference>
<name>A0ABD5YZE4_9EURY</name>
<sequence>MGERAYSGTETGINAAWTSDLKSAWADREDTPVGSGETVGGTTADDCHDMRTSLLPRHLHQEDLTPLQTKIIEAAVSRSQATALDVAQASGASAQWVETVIGEYLPEHPAGVDPEPDTHPDQVRLTDFANGESPVARDNQGTDTGRDTDGRDRRTAAKQAVSEQCTELERFVPDGYDTTGKTIQKQYTTCGDPSCHCTESEGHGPYLYAYWHEDDTLHKEYIGKPVASDSLPKYLA</sequence>
<evidence type="ECO:0000313" key="3">
    <source>
        <dbReference type="EMBL" id="MFC7193261.1"/>
    </source>
</evidence>
<evidence type="ECO:0000313" key="4">
    <source>
        <dbReference type="Proteomes" id="UP001596417"/>
    </source>
</evidence>
<feature type="domain" description="DUF6788" evidence="2">
    <location>
        <begin position="168"/>
        <end position="225"/>
    </location>
</feature>
<protein>
    <submittedName>
        <fullName evidence="3">DUF6788 family protein</fullName>
    </submittedName>
</protein>
<dbReference type="AlphaFoldDB" id="A0ABD5YZE4"/>
<accession>A0ABD5YZE4</accession>
<organism evidence="3 4">
    <name type="scientific">Halocatena marina</name>
    <dbReference type="NCBI Taxonomy" id="2934937"/>
    <lineage>
        <taxon>Archaea</taxon>
        <taxon>Methanobacteriati</taxon>
        <taxon>Methanobacteriota</taxon>
        <taxon>Stenosarchaea group</taxon>
        <taxon>Halobacteria</taxon>
        <taxon>Halobacteriales</taxon>
        <taxon>Natronomonadaceae</taxon>
        <taxon>Halocatena</taxon>
    </lineage>
</organism>